<dbReference type="Proteomes" id="UP000244571">
    <property type="component" value="Chromosome"/>
</dbReference>
<dbReference type="SUPFAM" id="SSF55031">
    <property type="entry name" value="Bacterial exopeptidase dimerisation domain"/>
    <property type="match status" value="1"/>
</dbReference>
<reference evidence="4 5" key="1">
    <citation type="submission" date="2018-04" db="EMBL/GenBank/DDBJ databases">
        <title>Bordetella sp. HZ20 isolated from seawater.</title>
        <authorList>
            <person name="Sun C."/>
        </authorList>
    </citation>
    <scope>NUCLEOTIDE SEQUENCE [LARGE SCALE GENOMIC DNA]</scope>
    <source>
        <strain evidence="4 5">HZ20</strain>
    </source>
</reference>
<feature type="binding site" evidence="2">
    <location>
        <position position="104"/>
    </location>
    <ligand>
        <name>Mn(2+)</name>
        <dbReference type="ChEBI" id="CHEBI:29035"/>
        <label>2</label>
    </ligand>
</feature>
<keyword evidence="2" id="KW-0464">Manganese</keyword>
<organism evidence="4 5">
    <name type="scientific">Orrella marina</name>
    <dbReference type="NCBI Taxonomy" id="2163011"/>
    <lineage>
        <taxon>Bacteria</taxon>
        <taxon>Pseudomonadati</taxon>
        <taxon>Pseudomonadota</taxon>
        <taxon>Betaproteobacteria</taxon>
        <taxon>Burkholderiales</taxon>
        <taxon>Alcaligenaceae</taxon>
        <taxon>Orrella</taxon>
    </lineage>
</organism>
<evidence type="ECO:0000256" key="2">
    <source>
        <dbReference type="PIRSR" id="PIRSR005962-1"/>
    </source>
</evidence>
<dbReference type="RefSeq" id="WP_108621661.1">
    <property type="nucleotide sequence ID" value="NZ_CP028901.1"/>
</dbReference>
<feature type="domain" description="Peptidase M20 dimerisation" evidence="3">
    <location>
        <begin position="186"/>
        <end position="277"/>
    </location>
</feature>
<dbReference type="GO" id="GO:0050118">
    <property type="term" value="F:N-acetyldiaminopimelate deacetylase activity"/>
    <property type="evidence" value="ECO:0007669"/>
    <property type="project" value="UniProtKB-ARBA"/>
</dbReference>
<proteinExistence type="predicted"/>
<feature type="binding site" evidence="2">
    <location>
        <position position="369"/>
    </location>
    <ligand>
        <name>Mn(2+)</name>
        <dbReference type="ChEBI" id="CHEBI:29035"/>
        <label>2</label>
    </ligand>
</feature>
<dbReference type="Gene3D" id="3.40.630.10">
    <property type="entry name" value="Zn peptidases"/>
    <property type="match status" value="1"/>
</dbReference>
<dbReference type="Gene3D" id="3.30.70.360">
    <property type="match status" value="1"/>
</dbReference>
<dbReference type="SUPFAM" id="SSF53187">
    <property type="entry name" value="Zn-dependent exopeptidases"/>
    <property type="match status" value="1"/>
</dbReference>
<feature type="binding site" evidence="2">
    <location>
        <position position="102"/>
    </location>
    <ligand>
        <name>Mn(2+)</name>
        <dbReference type="ChEBI" id="CHEBI:29035"/>
        <label>2</label>
    </ligand>
</feature>
<comment type="cofactor">
    <cofactor evidence="2">
        <name>Mn(2+)</name>
        <dbReference type="ChEBI" id="CHEBI:29035"/>
    </cofactor>
    <text evidence="2">The Mn(2+) ion enhances activity.</text>
</comment>
<dbReference type="OrthoDB" id="8875216at2"/>
<dbReference type="Pfam" id="PF07687">
    <property type="entry name" value="M20_dimer"/>
    <property type="match status" value="1"/>
</dbReference>
<dbReference type="NCBIfam" id="TIGR01891">
    <property type="entry name" value="amidohydrolases"/>
    <property type="match status" value="1"/>
</dbReference>
<name>A0A2R4XK94_9BURK</name>
<sequence length="398" mass="43846">MKLIEPILQWHDEFRTIRRDIHAHPELAFEEHRTADVVARLLTEWNIPIDRGLGQTGVVGIIEGRSTDGPAIGLRADMDALPMSEANSFEHVSRHEGIMHGCGHDGHTAMLLGAARYLAQHREFDGTVYLIFQPAEEGAGGARKMIEDGLFKKFPMQAVFGMHNWPGMPAGQFGVTPGPIMASSSEFFIDIEGKGTHAGMPHLGADPIMATIQVAQALQTIVSRNRHPMEAAVVSITQVHAGSATNVIPTQAQMVGTVRTFTYDTLDMIESRMGEILHNCCEAMNCKATMRFERNYPPTINTEAETALCVEVMRSIVGDDHVDPRVVPTMGAEDFSFMLEQVPGCYCWIGNGVGEHREAGHGLGPCTLHNGSYDFNDELLPLGATYWVKLVEHWFSKD</sequence>
<evidence type="ECO:0000313" key="5">
    <source>
        <dbReference type="Proteomes" id="UP000244571"/>
    </source>
</evidence>
<dbReference type="InterPro" id="IPR036264">
    <property type="entry name" value="Bact_exopeptidase_dim_dom"/>
</dbReference>
<dbReference type="AlphaFoldDB" id="A0A2R4XK94"/>
<dbReference type="InterPro" id="IPR011650">
    <property type="entry name" value="Peptidase_M20_dimer"/>
</dbReference>
<dbReference type="GO" id="GO:0019877">
    <property type="term" value="P:diaminopimelate biosynthetic process"/>
    <property type="evidence" value="ECO:0007669"/>
    <property type="project" value="UniProtKB-ARBA"/>
</dbReference>
<keyword evidence="5" id="KW-1185">Reference proteome</keyword>
<dbReference type="Pfam" id="PF01546">
    <property type="entry name" value="Peptidase_M20"/>
    <property type="match status" value="1"/>
</dbReference>
<dbReference type="CDD" id="cd05666">
    <property type="entry name" value="M20_Acy1-like"/>
    <property type="match status" value="1"/>
</dbReference>
<dbReference type="FunFam" id="3.30.70.360:FF:000001">
    <property type="entry name" value="N-acetyldiaminopimelate deacetylase"/>
    <property type="match status" value="1"/>
</dbReference>
<evidence type="ECO:0000259" key="3">
    <source>
        <dbReference type="Pfam" id="PF07687"/>
    </source>
</evidence>
<dbReference type="InterPro" id="IPR002933">
    <property type="entry name" value="Peptidase_M20"/>
</dbReference>
<dbReference type="GO" id="GO:0046872">
    <property type="term" value="F:metal ion binding"/>
    <property type="evidence" value="ECO:0007669"/>
    <property type="project" value="UniProtKB-KW"/>
</dbReference>
<keyword evidence="1 4" id="KW-0378">Hydrolase</keyword>
<dbReference type="PIRSF" id="PIRSF005962">
    <property type="entry name" value="Pept_M20D_amidohydro"/>
    <property type="match status" value="1"/>
</dbReference>
<protein>
    <submittedName>
        <fullName evidence="4">Amidohydrolase</fullName>
    </submittedName>
</protein>
<dbReference type="InterPro" id="IPR017439">
    <property type="entry name" value="Amidohydrolase"/>
</dbReference>
<evidence type="ECO:0000313" key="4">
    <source>
        <dbReference type="EMBL" id="AWB34245.1"/>
    </source>
</evidence>
<dbReference type="PANTHER" id="PTHR11014:SF63">
    <property type="entry name" value="METALLOPEPTIDASE, PUTATIVE (AFU_ORTHOLOGUE AFUA_6G09600)-RELATED"/>
    <property type="match status" value="1"/>
</dbReference>
<feature type="binding site" evidence="2">
    <location>
        <position position="163"/>
    </location>
    <ligand>
        <name>Mn(2+)</name>
        <dbReference type="ChEBI" id="CHEBI:29035"/>
        <label>2</label>
    </ligand>
</feature>
<keyword evidence="2" id="KW-0479">Metal-binding</keyword>
<dbReference type="EMBL" id="CP028901">
    <property type="protein sequence ID" value="AWB34245.1"/>
    <property type="molecule type" value="Genomic_DNA"/>
</dbReference>
<gene>
    <name evidence="4" type="ORF">DBV39_11610</name>
</gene>
<dbReference type="PANTHER" id="PTHR11014">
    <property type="entry name" value="PEPTIDASE M20 FAMILY MEMBER"/>
    <property type="match status" value="1"/>
</dbReference>
<dbReference type="KEGG" id="boz:DBV39_11610"/>
<feature type="binding site" evidence="2">
    <location>
        <position position="137"/>
    </location>
    <ligand>
        <name>Mn(2+)</name>
        <dbReference type="ChEBI" id="CHEBI:29035"/>
        <label>2</label>
    </ligand>
</feature>
<accession>A0A2R4XK94</accession>
<evidence type="ECO:0000256" key="1">
    <source>
        <dbReference type="ARBA" id="ARBA00022801"/>
    </source>
</evidence>